<name>M5U9N9_9BACT</name>
<reference evidence="1 2" key="1">
    <citation type="journal article" date="2013" name="Mar. Genomics">
        <title>Expression of sulfatases in Rhodopirellula baltica and the diversity of sulfatases in the genus Rhodopirellula.</title>
        <authorList>
            <person name="Wegner C.E."/>
            <person name="Richter-Heitmann T."/>
            <person name="Klindworth A."/>
            <person name="Klockow C."/>
            <person name="Richter M."/>
            <person name="Achstetter T."/>
            <person name="Glockner F.O."/>
            <person name="Harder J."/>
        </authorList>
    </citation>
    <scope>NUCLEOTIDE SEQUENCE [LARGE SCALE GENOMIC DNA]</scope>
    <source>
        <strain evidence="1 2">SM41</strain>
    </source>
</reference>
<dbReference type="Proteomes" id="UP000011885">
    <property type="component" value="Unassembled WGS sequence"/>
</dbReference>
<organism evidence="1 2">
    <name type="scientific">Rhodopirellula sallentina SM41</name>
    <dbReference type="NCBI Taxonomy" id="1263870"/>
    <lineage>
        <taxon>Bacteria</taxon>
        <taxon>Pseudomonadati</taxon>
        <taxon>Planctomycetota</taxon>
        <taxon>Planctomycetia</taxon>
        <taxon>Pirellulales</taxon>
        <taxon>Pirellulaceae</taxon>
        <taxon>Rhodopirellula</taxon>
    </lineage>
</organism>
<evidence type="ECO:0000313" key="2">
    <source>
        <dbReference type="Proteomes" id="UP000011885"/>
    </source>
</evidence>
<evidence type="ECO:0000313" key="1">
    <source>
        <dbReference type="EMBL" id="EMI58135.1"/>
    </source>
</evidence>
<accession>M5U9N9</accession>
<keyword evidence="2" id="KW-1185">Reference proteome</keyword>
<sequence>MIFDRPRREQPGDFTHLLARPGWVSAETLCRHNERAGLIPGIEWLRIDPRDFQTVGG</sequence>
<dbReference type="EMBL" id="ANOH01000039">
    <property type="protein sequence ID" value="EMI58135.1"/>
    <property type="molecule type" value="Genomic_DNA"/>
</dbReference>
<proteinExistence type="predicted"/>
<dbReference type="AlphaFoldDB" id="M5U9N9"/>
<comment type="caution">
    <text evidence="1">The sequence shown here is derived from an EMBL/GenBank/DDBJ whole genome shotgun (WGS) entry which is preliminary data.</text>
</comment>
<protein>
    <submittedName>
        <fullName evidence="1">Uncharacterized protein</fullName>
    </submittedName>
</protein>
<dbReference type="PATRIC" id="fig|1263870.3.peg.452"/>
<gene>
    <name evidence="1" type="ORF">RSSM_00415</name>
</gene>